<dbReference type="SUPFAM" id="SSF49599">
    <property type="entry name" value="TRAF domain-like"/>
    <property type="match status" value="1"/>
</dbReference>
<dbReference type="Gene3D" id="2.60.210.10">
    <property type="entry name" value="Apoptosis, Tumor Necrosis Factor Receptor Associated Protein 2, Chain A"/>
    <property type="match status" value="1"/>
</dbReference>
<dbReference type="Pfam" id="PF00651">
    <property type="entry name" value="BTB"/>
    <property type="match status" value="1"/>
</dbReference>
<dbReference type="PANTHER" id="PTHR26379:SF187">
    <property type="entry name" value="OS07G0655300 PROTEIN"/>
    <property type="match status" value="1"/>
</dbReference>
<dbReference type="Pfam" id="PF24570">
    <property type="entry name" value="BACK_BPM_SPOP"/>
    <property type="match status" value="1"/>
</dbReference>
<dbReference type="SUPFAM" id="SSF54695">
    <property type="entry name" value="POZ domain"/>
    <property type="match status" value="1"/>
</dbReference>
<dbReference type="AlphaFoldDB" id="A0ABD1V054"/>
<sequence length="321" mass="36393">MALVTSGKNVASSHSDALLENESSSDIDMVDHTRVTVKAIVVNEKPQHEFYGHLCRGYKHYIKRATIEYSDYLKDDRLCIQCTVGVVMTFARRTIPYSQSIPPSDIGQNFGQLLESLEESDVEFEVEGEIFAAHKLVLAARSPVFKAQLFGAFKDQNTKCIRVEDMKAPVFKALLHHPYWDVFPDVEESFSLNSRWAKTVSHIIFSLLQTDIGLQRLRLLCEARIKENIAINTVASSLALTEQHNSQLKSVCIEFITQPENLKAAMQTEGFENLKYSCPSIITDLLEYITKMVKCSDISMDMVMKLPLDCSDTNRRVRQKS</sequence>
<evidence type="ECO:0000256" key="1">
    <source>
        <dbReference type="ARBA" id="ARBA00004906"/>
    </source>
</evidence>
<organism evidence="4 5">
    <name type="scientific">Forsythia ovata</name>
    <dbReference type="NCBI Taxonomy" id="205694"/>
    <lineage>
        <taxon>Eukaryota</taxon>
        <taxon>Viridiplantae</taxon>
        <taxon>Streptophyta</taxon>
        <taxon>Embryophyta</taxon>
        <taxon>Tracheophyta</taxon>
        <taxon>Spermatophyta</taxon>
        <taxon>Magnoliopsida</taxon>
        <taxon>eudicotyledons</taxon>
        <taxon>Gunneridae</taxon>
        <taxon>Pentapetalae</taxon>
        <taxon>asterids</taxon>
        <taxon>lamiids</taxon>
        <taxon>Lamiales</taxon>
        <taxon>Oleaceae</taxon>
        <taxon>Forsythieae</taxon>
        <taxon>Forsythia</taxon>
    </lineage>
</organism>
<dbReference type="EMBL" id="JBFOLJ010000006">
    <property type="protein sequence ID" value="KAL2530699.1"/>
    <property type="molecule type" value="Genomic_DNA"/>
</dbReference>
<comment type="similarity">
    <text evidence="2">Belongs to the Tdpoz family.</text>
</comment>
<dbReference type="CDD" id="cd18280">
    <property type="entry name" value="BTB_POZ_BPM_plant"/>
    <property type="match status" value="1"/>
</dbReference>
<proteinExistence type="inferred from homology"/>
<name>A0ABD1V054_9LAMI</name>
<dbReference type="PANTHER" id="PTHR26379">
    <property type="entry name" value="BTB/POZ AND MATH DOMAIN-CONTAINING PROTEIN 1"/>
    <property type="match status" value="1"/>
</dbReference>
<evidence type="ECO:0000259" key="3">
    <source>
        <dbReference type="PROSITE" id="PS50097"/>
    </source>
</evidence>
<comment type="pathway">
    <text evidence="1">Protein modification; protein ubiquitination.</text>
</comment>
<comment type="caution">
    <text evidence="4">The sequence shown here is derived from an EMBL/GenBank/DDBJ whole genome shotgun (WGS) entry which is preliminary data.</text>
</comment>
<dbReference type="Gene3D" id="3.30.710.10">
    <property type="entry name" value="Potassium Channel Kv1.1, Chain A"/>
    <property type="match status" value="1"/>
</dbReference>
<feature type="domain" description="BTB" evidence="3">
    <location>
        <begin position="120"/>
        <end position="179"/>
    </location>
</feature>
<dbReference type="Gene3D" id="1.25.40.420">
    <property type="match status" value="1"/>
</dbReference>
<protein>
    <submittedName>
        <fullName evidence="4">BTB/POZ and MATH domain-containing protein 2</fullName>
    </submittedName>
</protein>
<dbReference type="InterPro" id="IPR045005">
    <property type="entry name" value="BPM1-6"/>
</dbReference>
<dbReference type="Proteomes" id="UP001604277">
    <property type="component" value="Unassembled WGS sequence"/>
</dbReference>
<evidence type="ECO:0000313" key="4">
    <source>
        <dbReference type="EMBL" id="KAL2530699.1"/>
    </source>
</evidence>
<dbReference type="InterPro" id="IPR000210">
    <property type="entry name" value="BTB/POZ_dom"/>
</dbReference>
<dbReference type="InterPro" id="IPR056423">
    <property type="entry name" value="BACK_BPM_SPOP"/>
</dbReference>
<dbReference type="InterPro" id="IPR002083">
    <property type="entry name" value="MATH/TRAF_dom"/>
</dbReference>
<accession>A0ABD1V054</accession>
<gene>
    <name evidence="4" type="ORF">Fot_23300</name>
</gene>
<dbReference type="CDD" id="cd00121">
    <property type="entry name" value="MATH"/>
    <property type="match status" value="1"/>
</dbReference>
<dbReference type="PROSITE" id="PS50097">
    <property type="entry name" value="BTB"/>
    <property type="match status" value="1"/>
</dbReference>
<dbReference type="InterPro" id="IPR008974">
    <property type="entry name" value="TRAF-like"/>
</dbReference>
<dbReference type="InterPro" id="IPR011333">
    <property type="entry name" value="SKP1/BTB/POZ_sf"/>
</dbReference>
<dbReference type="SMART" id="SM00225">
    <property type="entry name" value="BTB"/>
    <property type="match status" value="1"/>
</dbReference>
<evidence type="ECO:0000313" key="5">
    <source>
        <dbReference type="Proteomes" id="UP001604277"/>
    </source>
</evidence>
<keyword evidence="5" id="KW-1185">Reference proteome</keyword>
<reference evidence="5" key="1">
    <citation type="submission" date="2024-07" db="EMBL/GenBank/DDBJ databases">
        <title>Two chromosome-level genome assemblies of Korean endemic species Abeliophyllum distichum and Forsythia ovata (Oleaceae).</title>
        <authorList>
            <person name="Jang H."/>
        </authorList>
    </citation>
    <scope>NUCLEOTIDE SEQUENCE [LARGE SCALE GENOMIC DNA]</scope>
</reference>
<evidence type="ECO:0000256" key="2">
    <source>
        <dbReference type="ARBA" id="ARBA00010846"/>
    </source>
</evidence>